<gene>
    <name evidence="5" type="primary">rlmCD_8</name>
    <name evidence="5" type="ORF">SDC9_22340</name>
</gene>
<evidence type="ECO:0000313" key="5">
    <source>
        <dbReference type="EMBL" id="MPL76495.1"/>
    </source>
</evidence>
<dbReference type="SUPFAM" id="SSF53335">
    <property type="entry name" value="S-adenosyl-L-methionine-dependent methyltransferases"/>
    <property type="match status" value="1"/>
</dbReference>
<dbReference type="GO" id="GO:0070475">
    <property type="term" value="P:rRNA base methylation"/>
    <property type="evidence" value="ECO:0007669"/>
    <property type="project" value="TreeGrafter"/>
</dbReference>
<keyword evidence="1 5" id="KW-0489">Methyltransferase</keyword>
<evidence type="ECO:0000256" key="2">
    <source>
        <dbReference type="ARBA" id="ARBA00022679"/>
    </source>
</evidence>
<name>A0A644UBX4_9ZZZZ</name>
<dbReference type="GO" id="GO:0070041">
    <property type="term" value="F:rRNA (uridine-C5-)-methyltransferase activity"/>
    <property type="evidence" value="ECO:0007669"/>
    <property type="project" value="TreeGrafter"/>
</dbReference>
<dbReference type="FunFam" id="2.40.50.140:FF:000097">
    <property type="entry name" value="23S rRNA (uracil(1939)-C(5))-methyltransferase RlmD"/>
    <property type="match status" value="1"/>
</dbReference>
<dbReference type="Gene3D" id="2.40.50.1070">
    <property type="match status" value="1"/>
</dbReference>
<dbReference type="PANTHER" id="PTHR11061">
    <property type="entry name" value="RNA M5U METHYLTRANSFERASE"/>
    <property type="match status" value="1"/>
</dbReference>
<evidence type="ECO:0000259" key="4">
    <source>
        <dbReference type="PROSITE" id="PS50926"/>
    </source>
</evidence>
<dbReference type="InterPro" id="IPR030391">
    <property type="entry name" value="MeTrfase_TrmA_CS"/>
</dbReference>
<dbReference type="Pfam" id="PF01938">
    <property type="entry name" value="TRAM"/>
    <property type="match status" value="1"/>
</dbReference>
<dbReference type="FunFam" id="3.40.50.150:FF:000009">
    <property type="entry name" value="23S rRNA (Uracil(1939)-C(5))-methyltransferase RlmD"/>
    <property type="match status" value="1"/>
</dbReference>
<reference evidence="5" key="1">
    <citation type="submission" date="2019-08" db="EMBL/GenBank/DDBJ databases">
        <authorList>
            <person name="Kucharzyk K."/>
            <person name="Murdoch R.W."/>
            <person name="Higgins S."/>
            <person name="Loffler F."/>
        </authorList>
    </citation>
    <scope>NUCLEOTIDE SEQUENCE</scope>
</reference>
<dbReference type="InterPro" id="IPR029063">
    <property type="entry name" value="SAM-dependent_MTases_sf"/>
</dbReference>
<dbReference type="EMBL" id="VSSQ01000097">
    <property type="protein sequence ID" value="MPL76495.1"/>
    <property type="molecule type" value="Genomic_DNA"/>
</dbReference>
<protein>
    <submittedName>
        <fullName evidence="5">23S rRNA (Uracil-C(5))-methyltransferase RlmCD</fullName>
        <ecNumber evidence="5">2.1.1.189</ecNumber>
    </submittedName>
</protein>
<accession>A0A644UBX4</accession>
<dbReference type="Gene3D" id="2.40.50.140">
    <property type="entry name" value="Nucleic acid-binding proteins"/>
    <property type="match status" value="1"/>
</dbReference>
<dbReference type="PROSITE" id="PS50926">
    <property type="entry name" value="TRAM"/>
    <property type="match status" value="1"/>
</dbReference>
<sequence>MTKEISAKQIIDLTVTSLGSSGEGVGKVDGFAVFAVGALPGEDVRVKLNQVKKSYATGQVIKVVTTSKERVTPVCPVYKECGGCQLQHLSYEGQLKAKQQQVVDALERIGHFHDIKVLPTIGDEIPWHYRNKMQVPVAMEGKKIEIGCFAQATHKIIDVEECFIQKEKNNVIAAVVRKWMKEFKIPGYMEDKQRGIVRHIMGRVGVRTGEVMVVLVTATPTVPHAKELVYMLQKEVPGFKTLVQNINTRHTNVILGEKNKIIFGSGSIKDKLGDLSFNISAQSFFQVNSEQAQKLYDTALEYAKLTGKETVVDVYCGTGTITLFLAQKAKNVFGIEIVPSAIRDAKTNAKENKIANANFILGDAAKELPNLLGAGVKPDVIVLDPPRAGCEVRVLEAIASVKPKRIVYVSCNPATLARDLVVLTKAKYKITKVQPVDMFPQTSHVECVALMSRVQK</sequence>
<dbReference type="InterPro" id="IPR030390">
    <property type="entry name" value="MeTrfase_TrmA_AS"/>
</dbReference>
<dbReference type="Gene3D" id="3.40.50.150">
    <property type="entry name" value="Vaccinia Virus protein VP39"/>
    <property type="match status" value="1"/>
</dbReference>
<dbReference type="Pfam" id="PF05958">
    <property type="entry name" value="tRNA_U5-meth_tr"/>
    <property type="match status" value="1"/>
</dbReference>
<organism evidence="5">
    <name type="scientific">bioreactor metagenome</name>
    <dbReference type="NCBI Taxonomy" id="1076179"/>
    <lineage>
        <taxon>unclassified sequences</taxon>
        <taxon>metagenomes</taxon>
        <taxon>ecological metagenomes</taxon>
    </lineage>
</organism>
<dbReference type="InterPro" id="IPR010280">
    <property type="entry name" value="U5_MeTrfase_fam"/>
</dbReference>
<dbReference type="InterPro" id="IPR002792">
    <property type="entry name" value="TRAM_dom"/>
</dbReference>
<dbReference type="PROSITE" id="PS51687">
    <property type="entry name" value="SAM_MT_RNA_M5U"/>
    <property type="match status" value="1"/>
</dbReference>
<evidence type="ECO:0000256" key="1">
    <source>
        <dbReference type="ARBA" id="ARBA00022603"/>
    </source>
</evidence>
<dbReference type="PANTHER" id="PTHR11061:SF30">
    <property type="entry name" value="TRNA (URACIL(54)-C(5))-METHYLTRANSFERASE"/>
    <property type="match status" value="1"/>
</dbReference>
<dbReference type="CDD" id="cd02440">
    <property type="entry name" value="AdoMet_MTases"/>
    <property type="match status" value="1"/>
</dbReference>
<dbReference type="SUPFAM" id="SSF50249">
    <property type="entry name" value="Nucleic acid-binding proteins"/>
    <property type="match status" value="1"/>
</dbReference>
<feature type="domain" description="TRAM" evidence="4">
    <location>
        <begin position="3"/>
        <end position="62"/>
    </location>
</feature>
<evidence type="ECO:0000256" key="3">
    <source>
        <dbReference type="ARBA" id="ARBA00022691"/>
    </source>
</evidence>
<keyword evidence="3" id="KW-0949">S-adenosyl-L-methionine</keyword>
<dbReference type="AlphaFoldDB" id="A0A644UBX4"/>
<dbReference type="FunFam" id="2.40.50.1070:FF:000003">
    <property type="entry name" value="23S rRNA (Uracil-5-)-methyltransferase RumA"/>
    <property type="match status" value="1"/>
</dbReference>
<comment type="caution">
    <text evidence="5">The sequence shown here is derived from an EMBL/GenBank/DDBJ whole genome shotgun (WGS) entry which is preliminary data.</text>
</comment>
<dbReference type="EC" id="2.1.1.189" evidence="5"/>
<dbReference type="InterPro" id="IPR012340">
    <property type="entry name" value="NA-bd_OB-fold"/>
</dbReference>
<dbReference type="PROSITE" id="PS01230">
    <property type="entry name" value="TRMA_1"/>
    <property type="match status" value="1"/>
</dbReference>
<keyword evidence="2 5" id="KW-0808">Transferase</keyword>
<proteinExistence type="predicted"/>
<dbReference type="PROSITE" id="PS01231">
    <property type="entry name" value="TRMA_2"/>
    <property type="match status" value="1"/>
</dbReference>
<dbReference type="NCBIfam" id="TIGR00479">
    <property type="entry name" value="rumA"/>
    <property type="match status" value="1"/>
</dbReference>